<dbReference type="InterPro" id="IPR050319">
    <property type="entry name" value="ABC_transp_ATP-bind"/>
</dbReference>
<dbReference type="GO" id="GO:0005524">
    <property type="term" value="F:ATP binding"/>
    <property type="evidence" value="ECO:0007669"/>
    <property type="project" value="UniProtKB-KW"/>
</dbReference>
<dbReference type="PROSITE" id="PS50893">
    <property type="entry name" value="ABC_TRANSPORTER_2"/>
    <property type="match status" value="1"/>
</dbReference>
<dbReference type="InterPro" id="IPR027417">
    <property type="entry name" value="P-loop_NTPase"/>
</dbReference>
<evidence type="ECO:0000256" key="3">
    <source>
        <dbReference type="ARBA" id="ARBA00022448"/>
    </source>
</evidence>
<evidence type="ECO:0000256" key="5">
    <source>
        <dbReference type="ARBA" id="ARBA00022840"/>
    </source>
</evidence>
<dbReference type="InterPro" id="IPR017871">
    <property type="entry name" value="ABC_transporter-like_CS"/>
</dbReference>
<dbReference type="PANTHER" id="PTHR43776:SF7">
    <property type="entry name" value="D,D-DIPEPTIDE TRANSPORT ATP-BINDING PROTEIN DDPF-RELATED"/>
    <property type="match status" value="1"/>
</dbReference>
<accession>A0ABQ6LSI0</accession>
<feature type="region of interest" description="Disordered" evidence="6">
    <location>
        <begin position="249"/>
        <end position="268"/>
    </location>
</feature>
<keyword evidence="5 8" id="KW-0067">ATP-binding</keyword>
<dbReference type="Proteomes" id="UP001239909">
    <property type="component" value="Unassembled WGS sequence"/>
</dbReference>
<comment type="subcellular location">
    <subcellularLocation>
        <location evidence="1">Cell inner membrane</location>
        <topology evidence="1">Peripheral membrane protein</topology>
    </subcellularLocation>
</comment>
<evidence type="ECO:0000256" key="4">
    <source>
        <dbReference type="ARBA" id="ARBA00022741"/>
    </source>
</evidence>
<proteinExistence type="inferred from homology"/>
<keyword evidence="9" id="KW-1185">Reference proteome</keyword>
<dbReference type="PROSITE" id="PS00211">
    <property type="entry name" value="ABC_TRANSPORTER_1"/>
    <property type="match status" value="1"/>
</dbReference>
<dbReference type="Pfam" id="PF08352">
    <property type="entry name" value="oligo_HPY"/>
    <property type="match status" value="1"/>
</dbReference>
<dbReference type="SUPFAM" id="SSF52540">
    <property type="entry name" value="P-loop containing nucleoside triphosphate hydrolases"/>
    <property type="match status" value="1"/>
</dbReference>
<comment type="similarity">
    <text evidence="2">Belongs to the ABC transporter superfamily.</text>
</comment>
<evidence type="ECO:0000259" key="7">
    <source>
        <dbReference type="PROSITE" id="PS50893"/>
    </source>
</evidence>
<evidence type="ECO:0000256" key="2">
    <source>
        <dbReference type="ARBA" id="ARBA00005417"/>
    </source>
</evidence>
<dbReference type="Gene3D" id="3.40.50.300">
    <property type="entry name" value="P-loop containing nucleotide triphosphate hydrolases"/>
    <property type="match status" value="1"/>
</dbReference>
<comment type="caution">
    <text evidence="8">The sequence shown here is derived from an EMBL/GenBank/DDBJ whole genome shotgun (WGS) entry which is preliminary data.</text>
</comment>
<evidence type="ECO:0000256" key="1">
    <source>
        <dbReference type="ARBA" id="ARBA00004417"/>
    </source>
</evidence>
<dbReference type="EMBL" id="BSYI01000049">
    <property type="protein sequence ID" value="GMG85027.1"/>
    <property type="molecule type" value="Genomic_DNA"/>
</dbReference>
<gene>
    <name evidence="8" type="ORF">LNKW23_42430</name>
</gene>
<dbReference type="InterPro" id="IPR003593">
    <property type="entry name" value="AAA+_ATPase"/>
</dbReference>
<dbReference type="RefSeq" id="WP_285674250.1">
    <property type="nucleotide sequence ID" value="NZ_BSYI01000049.1"/>
</dbReference>
<feature type="domain" description="ABC transporter" evidence="7">
    <location>
        <begin position="4"/>
        <end position="247"/>
    </location>
</feature>
<evidence type="ECO:0000256" key="6">
    <source>
        <dbReference type="SAM" id="MobiDB-lite"/>
    </source>
</evidence>
<name>A0ABQ6LSI0_9RHOB</name>
<reference evidence="8 9" key="1">
    <citation type="submission" date="2023-04" db="EMBL/GenBank/DDBJ databases">
        <title>Marinoamorphus aggregata gen. nov., sp. Nov., isolate from tissue of brittle star Ophioplocus japonicus.</title>
        <authorList>
            <person name="Kawano K."/>
            <person name="Sawayama S."/>
            <person name="Nakagawa S."/>
        </authorList>
    </citation>
    <scope>NUCLEOTIDE SEQUENCE [LARGE SCALE GENOMIC DNA]</scope>
    <source>
        <strain evidence="8 9">NKW23</strain>
    </source>
</reference>
<protein>
    <submittedName>
        <fullName evidence="8">ATP-binding cassette domain-containing protein</fullName>
    </submittedName>
</protein>
<organism evidence="8 9">
    <name type="scientific">Paralimibaculum aggregatum</name>
    <dbReference type="NCBI Taxonomy" id="3036245"/>
    <lineage>
        <taxon>Bacteria</taxon>
        <taxon>Pseudomonadati</taxon>
        <taxon>Pseudomonadota</taxon>
        <taxon>Alphaproteobacteria</taxon>
        <taxon>Rhodobacterales</taxon>
        <taxon>Paracoccaceae</taxon>
        <taxon>Paralimibaculum</taxon>
    </lineage>
</organism>
<sequence length="312" mass="33995">MNLVEATGLVKHFHTGHGAVQAIDGVDIAVREGETLGIVGESGCGKSTLGRLLTGLLPPDRGSVRLLGEECAGQSRRALRRIRPLVQVVFQNPYSSLNPRRTVGRTLLEPLAVHRIGTPRDRAARVAAMLERVGLSPAAAARYPHEFSGGQRQRIAIARAMMLEPRLILCDEAVSALDVSVQAQILNLLAEMKREFGLSYVFISHDLSVVRHIADRIAVMYLGRIVEVADRQRIWSEPRHPYTRALIASVPRPRPGRPKPAPVLHDDLPSPIDPPSGCRFRTRCPVATPSCAGQAPVLEKMGADHACACFHA</sequence>
<evidence type="ECO:0000313" key="9">
    <source>
        <dbReference type="Proteomes" id="UP001239909"/>
    </source>
</evidence>
<keyword evidence="3" id="KW-0813">Transport</keyword>
<dbReference type="Pfam" id="PF00005">
    <property type="entry name" value="ABC_tran"/>
    <property type="match status" value="1"/>
</dbReference>
<dbReference type="CDD" id="cd03257">
    <property type="entry name" value="ABC_NikE_OppD_transporters"/>
    <property type="match status" value="1"/>
</dbReference>
<keyword evidence="4" id="KW-0547">Nucleotide-binding</keyword>
<dbReference type="InterPro" id="IPR013563">
    <property type="entry name" value="Oligopep_ABC_C"/>
</dbReference>
<dbReference type="NCBIfam" id="TIGR01727">
    <property type="entry name" value="oligo_HPY"/>
    <property type="match status" value="1"/>
</dbReference>
<dbReference type="InterPro" id="IPR003439">
    <property type="entry name" value="ABC_transporter-like_ATP-bd"/>
</dbReference>
<evidence type="ECO:0000313" key="8">
    <source>
        <dbReference type="EMBL" id="GMG85027.1"/>
    </source>
</evidence>
<dbReference type="PANTHER" id="PTHR43776">
    <property type="entry name" value="TRANSPORT ATP-BINDING PROTEIN"/>
    <property type="match status" value="1"/>
</dbReference>
<dbReference type="SMART" id="SM00382">
    <property type="entry name" value="AAA"/>
    <property type="match status" value="1"/>
</dbReference>